<dbReference type="AlphaFoldDB" id="A0AAV7UH14"/>
<accession>A0AAV7UH14</accession>
<evidence type="ECO:0000256" key="1">
    <source>
        <dbReference type="SAM" id="MobiDB-lite"/>
    </source>
</evidence>
<gene>
    <name evidence="2" type="ORF">NDU88_004907</name>
</gene>
<feature type="region of interest" description="Disordered" evidence="1">
    <location>
        <begin position="77"/>
        <end position="171"/>
    </location>
</feature>
<dbReference type="Proteomes" id="UP001066276">
    <property type="component" value="Chromosome 3_1"/>
</dbReference>
<evidence type="ECO:0000313" key="3">
    <source>
        <dbReference type="Proteomes" id="UP001066276"/>
    </source>
</evidence>
<feature type="compositionally biased region" description="Polar residues" evidence="1">
    <location>
        <begin position="1"/>
        <end position="11"/>
    </location>
</feature>
<name>A0AAV7UH14_PLEWA</name>
<dbReference type="EMBL" id="JANPWB010000005">
    <property type="protein sequence ID" value="KAJ1188143.1"/>
    <property type="molecule type" value="Genomic_DNA"/>
</dbReference>
<keyword evidence="3" id="KW-1185">Reference proteome</keyword>
<organism evidence="2 3">
    <name type="scientific">Pleurodeles waltl</name>
    <name type="common">Iberian ribbed newt</name>
    <dbReference type="NCBI Taxonomy" id="8319"/>
    <lineage>
        <taxon>Eukaryota</taxon>
        <taxon>Metazoa</taxon>
        <taxon>Chordata</taxon>
        <taxon>Craniata</taxon>
        <taxon>Vertebrata</taxon>
        <taxon>Euteleostomi</taxon>
        <taxon>Amphibia</taxon>
        <taxon>Batrachia</taxon>
        <taxon>Caudata</taxon>
        <taxon>Salamandroidea</taxon>
        <taxon>Salamandridae</taxon>
        <taxon>Pleurodelinae</taxon>
        <taxon>Pleurodeles</taxon>
    </lineage>
</organism>
<proteinExistence type="predicted"/>
<sequence length="171" mass="17878">MWGPSTFQAPTMGTHEGASCRSVSSLRSRGSVPRAPVALPARWRLRAPSSGGFHLTLLHPGPGAAQLRLHFFAKGVPGVRSAAPGPHQAGSPHRPRPVALARPQRSALPEAPAHRGMKGRRSAPEPASRTRSSARPGSKSGEPSRIQVPPPGQEQSFGVDPPGDGTLTGIR</sequence>
<comment type="caution">
    <text evidence="2">The sequence shown here is derived from an EMBL/GenBank/DDBJ whole genome shotgun (WGS) entry which is preliminary data.</text>
</comment>
<feature type="region of interest" description="Disordered" evidence="1">
    <location>
        <begin position="1"/>
        <end position="30"/>
    </location>
</feature>
<protein>
    <submittedName>
        <fullName evidence="2">Uncharacterized protein</fullName>
    </submittedName>
</protein>
<reference evidence="2" key="1">
    <citation type="journal article" date="2022" name="bioRxiv">
        <title>Sequencing and chromosome-scale assembly of the giantPleurodeles waltlgenome.</title>
        <authorList>
            <person name="Brown T."/>
            <person name="Elewa A."/>
            <person name="Iarovenko S."/>
            <person name="Subramanian E."/>
            <person name="Araus A.J."/>
            <person name="Petzold A."/>
            <person name="Susuki M."/>
            <person name="Suzuki K.-i.T."/>
            <person name="Hayashi T."/>
            <person name="Toyoda A."/>
            <person name="Oliveira C."/>
            <person name="Osipova E."/>
            <person name="Leigh N.D."/>
            <person name="Simon A."/>
            <person name="Yun M.H."/>
        </authorList>
    </citation>
    <scope>NUCLEOTIDE SEQUENCE</scope>
    <source>
        <strain evidence="2">20211129_DDA</strain>
        <tissue evidence="2">Liver</tissue>
    </source>
</reference>
<feature type="compositionally biased region" description="Low complexity" evidence="1">
    <location>
        <begin position="19"/>
        <end position="30"/>
    </location>
</feature>
<evidence type="ECO:0000313" key="2">
    <source>
        <dbReference type="EMBL" id="KAJ1188143.1"/>
    </source>
</evidence>